<feature type="region of interest" description="Disordered" evidence="6">
    <location>
        <begin position="346"/>
        <end position="376"/>
    </location>
</feature>
<dbReference type="PANTHER" id="PTHR45914:SF12">
    <property type="entry name" value="TRANSCRIPTION FACTOR BHLH87"/>
    <property type="match status" value="1"/>
</dbReference>
<evidence type="ECO:0000256" key="3">
    <source>
        <dbReference type="ARBA" id="ARBA00023125"/>
    </source>
</evidence>
<evidence type="ECO:0000256" key="6">
    <source>
        <dbReference type="SAM" id="MobiDB-lite"/>
    </source>
</evidence>
<keyword evidence="4" id="KW-0804">Transcription</keyword>
<organism evidence="8 9">
    <name type="scientific">Clitoria ternatea</name>
    <name type="common">Butterfly pea</name>
    <dbReference type="NCBI Taxonomy" id="43366"/>
    <lineage>
        <taxon>Eukaryota</taxon>
        <taxon>Viridiplantae</taxon>
        <taxon>Streptophyta</taxon>
        <taxon>Embryophyta</taxon>
        <taxon>Tracheophyta</taxon>
        <taxon>Spermatophyta</taxon>
        <taxon>Magnoliopsida</taxon>
        <taxon>eudicotyledons</taxon>
        <taxon>Gunneridae</taxon>
        <taxon>Pentapetalae</taxon>
        <taxon>rosids</taxon>
        <taxon>fabids</taxon>
        <taxon>Fabales</taxon>
        <taxon>Fabaceae</taxon>
        <taxon>Papilionoideae</taxon>
        <taxon>50 kb inversion clade</taxon>
        <taxon>NPAAA clade</taxon>
        <taxon>indigoferoid/millettioid clade</taxon>
        <taxon>Phaseoleae</taxon>
        <taxon>Clitoria</taxon>
    </lineage>
</organism>
<dbReference type="InterPro" id="IPR011598">
    <property type="entry name" value="bHLH_dom"/>
</dbReference>
<comment type="caution">
    <text evidence="8">The sequence shown here is derived from an EMBL/GenBank/DDBJ whole genome shotgun (WGS) entry which is preliminary data.</text>
</comment>
<comment type="subcellular location">
    <subcellularLocation>
        <location evidence="1">Nucleus</location>
    </subcellularLocation>
</comment>
<dbReference type="PANTHER" id="PTHR45914">
    <property type="entry name" value="TRANSCRIPTION FACTOR HEC3-RELATED"/>
    <property type="match status" value="1"/>
</dbReference>
<keyword evidence="9" id="KW-1185">Reference proteome</keyword>
<dbReference type="SUPFAM" id="SSF47459">
    <property type="entry name" value="HLH, helix-loop-helix DNA-binding domain"/>
    <property type="match status" value="1"/>
</dbReference>
<keyword evidence="3" id="KW-0238">DNA-binding</keyword>
<dbReference type="GO" id="GO:0005634">
    <property type="term" value="C:nucleus"/>
    <property type="evidence" value="ECO:0007669"/>
    <property type="project" value="UniProtKB-SubCell"/>
</dbReference>
<protein>
    <recommendedName>
        <fullName evidence="7">BHLH domain-containing protein</fullName>
    </recommendedName>
</protein>
<sequence>MVHLQCIFYQATKKKSQLSALKKNTKTVFNILNLKKDVNATTKLFLVLAAAIGSRSGTGKALRYHYQGSLSGFILSEIAIISMDGLWNDGSQLVANTPILWSAIQQQDFEGGYTIPNLSVQNQTQEMQKAKTGHVYSNSEIMGVMPNTSLSQHESTMPVKSGAGASWGEALTSHSYPSLSMNGPHSMNLISNYMPDFNMAHHHQQQQLINGKNTCSIESFDCLLSATNSNTDTSIEDDGISMILSDCGNLWNFSYCSAASTGESESNASNGRNKDMRCQFNEVDETVSQTSSDQHSNQESKEKCSKRSTSNDHRSEMIKLGGTASDSCFSIVQNSSSFEGGFRLISENPPKHKKPRWDRSSFSSNINFQQPNSSIEEPDPEAIAQMKEMIYRAAAFRPVNFGLEGLDKPKRKNVRISNDPQTVAARHRRERISERIRVLQKLVPGGSKMDTASMLDEAANYLKFLRSQVKALESLGNKVDAMNCSPTTIAFSFNPSFPMQTPLSQTHIHHSQG</sequence>
<evidence type="ECO:0000313" key="8">
    <source>
        <dbReference type="EMBL" id="KAK7294290.1"/>
    </source>
</evidence>
<keyword evidence="5" id="KW-0539">Nucleus</keyword>
<feature type="compositionally biased region" description="Polar residues" evidence="6">
    <location>
        <begin position="286"/>
        <end position="295"/>
    </location>
</feature>
<dbReference type="Proteomes" id="UP001359559">
    <property type="component" value="Unassembled WGS sequence"/>
</dbReference>
<accession>A0AAN9PCX0</accession>
<evidence type="ECO:0000259" key="7">
    <source>
        <dbReference type="PROSITE" id="PS50888"/>
    </source>
</evidence>
<dbReference type="AlphaFoldDB" id="A0AAN9PCX0"/>
<name>A0AAN9PCX0_CLITE</name>
<dbReference type="FunFam" id="4.10.280.10:FF:000053">
    <property type="entry name" value="BHLH transcription factor"/>
    <property type="match status" value="1"/>
</dbReference>
<dbReference type="InterPro" id="IPR036638">
    <property type="entry name" value="HLH_DNA-bd_sf"/>
</dbReference>
<dbReference type="EMBL" id="JAYKXN010000004">
    <property type="protein sequence ID" value="KAK7294290.1"/>
    <property type="molecule type" value="Genomic_DNA"/>
</dbReference>
<feature type="compositionally biased region" description="Basic and acidic residues" evidence="6">
    <location>
        <begin position="296"/>
        <end position="313"/>
    </location>
</feature>
<dbReference type="Pfam" id="PF00010">
    <property type="entry name" value="HLH"/>
    <property type="match status" value="1"/>
</dbReference>
<dbReference type="PROSITE" id="PS50888">
    <property type="entry name" value="BHLH"/>
    <property type="match status" value="1"/>
</dbReference>
<dbReference type="Gene3D" id="4.10.280.10">
    <property type="entry name" value="Helix-loop-helix DNA-binding domain"/>
    <property type="match status" value="1"/>
</dbReference>
<reference evidence="8 9" key="1">
    <citation type="submission" date="2024-01" db="EMBL/GenBank/DDBJ databases">
        <title>The genomes of 5 underutilized Papilionoideae crops provide insights into root nodulation and disease resistance.</title>
        <authorList>
            <person name="Yuan L."/>
        </authorList>
    </citation>
    <scope>NUCLEOTIDE SEQUENCE [LARGE SCALE GENOMIC DNA]</scope>
    <source>
        <strain evidence="8">LY-2023</strain>
        <tissue evidence="8">Leaf</tissue>
    </source>
</reference>
<dbReference type="GO" id="GO:0003700">
    <property type="term" value="F:DNA-binding transcription factor activity"/>
    <property type="evidence" value="ECO:0007669"/>
    <property type="project" value="InterPro"/>
</dbReference>
<evidence type="ECO:0000256" key="4">
    <source>
        <dbReference type="ARBA" id="ARBA00023163"/>
    </source>
</evidence>
<evidence type="ECO:0000313" key="9">
    <source>
        <dbReference type="Proteomes" id="UP001359559"/>
    </source>
</evidence>
<evidence type="ECO:0000256" key="5">
    <source>
        <dbReference type="ARBA" id="ARBA00023242"/>
    </source>
</evidence>
<proteinExistence type="predicted"/>
<dbReference type="SMART" id="SM00353">
    <property type="entry name" value="HLH"/>
    <property type="match status" value="1"/>
</dbReference>
<evidence type="ECO:0000256" key="2">
    <source>
        <dbReference type="ARBA" id="ARBA00023015"/>
    </source>
</evidence>
<dbReference type="GO" id="GO:0046983">
    <property type="term" value="F:protein dimerization activity"/>
    <property type="evidence" value="ECO:0007669"/>
    <property type="project" value="InterPro"/>
</dbReference>
<gene>
    <name evidence="8" type="ORF">RJT34_17177</name>
</gene>
<feature type="compositionally biased region" description="Polar residues" evidence="6">
    <location>
        <begin position="360"/>
        <end position="375"/>
    </location>
</feature>
<dbReference type="InterPro" id="IPR045843">
    <property type="entry name" value="IND-like"/>
</dbReference>
<feature type="domain" description="BHLH" evidence="7">
    <location>
        <begin position="416"/>
        <end position="465"/>
    </location>
</feature>
<evidence type="ECO:0000256" key="1">
    <source>
        <dbReference type="ARBA" id="ARBA00004123"/>
    </source>
</evidence>
<keyword evidence="2" id="KW-0805">Transcription regulation</keyword>
<feature type="region of interest" description="Disordered" evidence="6">
    <location>
        <begin position="284"/>
        <end position="313"/>
    </location>
</feature>
<dbReference type="GO" id="GO:0003677">
    <property type="term" value="F:DNA binding"/>
    <property type="evidence" value="ECO:0007669"/>
    <property type="project" value="UniProtKB-KW"/>
</dbReference>